<protein>
    <submittedName>
        <fullName evidence="1">Uncharacterized protein</fullName>
    </submittedName>
</protein>
<dbReference type="AlphaFoldDB" id="A0A0C2W155"/>
<reference evidence="1 2" key="1">
    <citation type="submission" date="2014-04" db="EMBL/GenBank/DDBJ databases">
        <title>Evolutionary Origins and Diversification of the Mycorrhizal Mutualists.</title>
        <authorList>
            <consortium name="DOE Joint Genome Institute"/>
            <consortium name="Mycorrhizal Genomics Consortium"/>
            <person name="Kohler A."/>
            <person name="Kuo A."/>
            <person name="Nagy L.G."/>
            <person name="Floudas D."/>
            <person name="Copeland A."/>
            <person name="Barry K.W."/>
            <person name="Cichocki N."/>
            <person name="Veneault-Fourrey C."/>
            <person name="LaButti K."/>
            <person name="Lindquist E.A."/>
            <person name="Lipzen A."/>
            <person name="Lundell T."/>
            <person name="Morin E."/>
            <person name="Murat C."/>
            <person name="Riley R."/>
            <person name="Ohm R."/>
            <person name="Sun H."/>
            <person name="Tunlid A."/>
            <person name="Henrissat B."/>
            <person name="Grigoriev I.V."/>
            <person name="Hibbett D.S."/>
            <person name="Martin F."/>
        </authorList>
    </citation>
    <scope>NUCLEOTIDE SEQUENCE [LARGE SCALE GENOMIC DNA]</scope>
    <source>
        <strain evidence="1 2">Koide BX008</strain>
    </source>
</reference>
<evidence type="ECO:0000313" key="1">
    <source>
        <dbReference type="EMBL" id="KIL54847.1"/>
    </source>
</evidence>
<evidence type="ECO:0000313" key="2">
    <source>
        <dbReference type="Proteomes" id="UP000054549"/>
    </source>
</evidence>
<gene>
    <name evidence="1" type="ORF">M378DRAFT_678038</name>
</gene>
<dbReference type="EMBL" id="KN818617">
    <property type="protein sequence ID" value="KIL54847.1"/>
    <property type="molecule type" value="Genomic_DNA"/>
</dbReference>
<sequence length="95" mass="10848">MSVARHDAYSLCEGELTSHYFEVENDQKWWTRTMLRGILRVFNEVISTDIGIATQTRWQMEILKPGIGSLVNYPGVFEIEVPMSVCLRSPTPITS</sequence>
<accession>A0A0C2W155</accession>
<keyword evidence="2" id="KW-1185">Reference proteome</keyword>
<dbReference type="Proteomes" id="UP000054549">
    <property type="component" value="Unassembled WGS sequence"/>
</dbReference>
<organism evidence="1 2">
    <name type="scientific">Amanita muscaria (strain Koide BX008)</name>
    <dbReference type="NCBI Taxonomy" id="946122"/>
    <lineage>
        <taxon>Eukaryota</taxon>
        <taxon>Fungi</taxon>
        <taxon>Dikarya</taxon>
        <taxon>Basidiomycota</taxon>
        <taxon>Agaricomycotina</taxon>
        <taxon>Agaricomycetes</taxon>
        <taxon>Agaricomycetidae</taxon>
        <taxon>Agaricales</taxon>
        <taxon>Pluteineae</taxon>
        <taxon>Amanitaceae</taxon>
        <taxon>Amanita</taxon>
    </lineage>
</organism>
<proteinExistence type="predicted"/>
<name>A0A0C2W155_AMAMK</name>
<dbReference type="HOGENOM" id="CLU_2372323_0_0_1"/>
<dbReference type="InParanoid" id="A0A0C2W155"/>